<dbReference type="InterPro" id="IPR020901">
    <property type="entry name" value="Prtase_inh_Kunz-CS"/>
</dbReference>
<accession>A0A8D2P8G0</accession>
<organism evidence="3 4">
    <name type="scientific">Zosterops lateralis melanops</name>
    <dbReference type="NCBI Taxonomy" id="1220523"/>
    <lineage>
        <taxon>Eukaryota</taxon>
        <taxon>Metazoa</taxon>
        <taxon>Chordata</taxon>
        <taxon>Craniata</taxon>
        <taxon>Vertebrata</taxon>
        <taxon>Euteleostomi</taxon>
        <taxon>Archelosauria</taxon>
        <taxon>Archosauria</taxon>
        <taxon>Dinosauria</taxon>
        <taxon>Saurischia</taxon>
        <taxon>Theropoda</taxon>
        <taxon>Coelurosauria</taxon>
        <taxon>Aves</taxon>
        <taxon>Neognathae</taxon>
        <taxon>Neoaves</taxon>
        <taxon>Telluraves</taxon>
        <taxon>Australaves</taxon>
        <taxon>Passeriformes</taxon>
        <taxon>Sylvioidea</taxon>
        <taxon>Zosteropidae</taxon>
        <taxon>Zosterops</taxon>
    </lineage>
</organism>
<keyword evidence="1" id="KW-1015">Disulfide bond</keyword>
<keyword evidence="4" id="KW-1185">Reference proteome</keyword>
<reference evidence="3" key="1">
    <citation type="submission" date="2025-08" db="UniProtKB">
        <authorList>
            <consortium name="Ensembl"/>
        </authorList>
    </citation>
    <scope>IDENTIFICATION</scope>
</reference>
<evidence type="ECO:0000313" key="4">
    <source>
        <dbReference type="Proteomes" id="UP000694401"/>
    </source>
</evidence>
<dbReference type="InterPro" id="IPR050098">
    <property type="entry name" value="TFPI/VKTCI-like"/>
</dbReference>
<dbReference type="Pfam" id="PF00014">
    <property type="entry name" value="Kunitz_BPTI"/>
    <property type="match status" value="1"/>
</dbReference>
<dbReference type="FunFam" id="4.10.410.10:FF:000020">
    <property type="entry name" value="Collagen, type VI, alpha 3"/>
    <property type="match status" value="1"/>
</dbReference>
<dbReference type="PRINTS" id="PR00759">
    <property type="entry name" value="BASICPTASE"/>
</dbReference>
<dbReference type="PANTHER" id="PTHR10083">
    <property type="entry name" value="KUNITZ-TYPE PROTEASE INHIBITOR-RELATED"/>
    <property type="match status" value="1"/>
</dbReference>
<dbReference type="SUPFAM" id="SSF57362">
    <property type="entry name" value="BPTI-like"/>
    <property type="match status" value="1"/>
</dbReference>
<dbReference type="PROSITE" id="PS50279">
    <property type="entry name" value="BPTI_KUNITZ_2"/>
    <property type="match status" value="1"/>
</dbReference>
<dbReference type="GO" id="GO:0005615">
    <property type="term" value="C:extracellular space"/>
    <property type="evidence" value="ECO:0007669"/>
    <property type="project" value="TreeGrafter"/>
</dbReference>
<sequence>MWGVFPSGIQPLDGCGVFSHPVSNPWRMWGVFPSGIQSLGCFPTAQCLQPMDEGSCQHHSLLWYFHSPTNSCRPFLFGGCRGNGNRFPSRRECQRRCQSPTGETPNPPFVQP</sequence>
<dbReference type="InterPro" id="IPR036880">
    <property type="entry name" value="Kunitz_BPTI_sf"/>
</dbReference>
<evidence type="ECO:0000313" key="3">
    <source>
        <dbReference type="Ensembl" id="ENSZLMP00000009427.1"/>
    </source>
</evidence>
<evidence type="ECO:0000259" key="2">
    <source>
        <dbReference type="PROSITE" id="PS50279"/>
    </source>
</evidence>
<reference evidence="3" key="2">
    <citation type="submission" date="2025-09" db="UniProtKB">
        <authorList>
            <consortium name="Ensembl"/>
        </authorList>
    </citation>
    <scope>IDENTIFICATION</scope>
</reference>
<evidence type="ECO:0000256" key="1">
    <source>
        <dbReference type="ARBA" id="ARBA00023157"/>
    </source>
</evidence>
<dbReference type="PROSITE" id="PS00280">
    <property type="entry name" value="BPTI_KUNITZ_1"/>
    <property type="match status" value="1"/>
</dbReference>
<dbReference type="InterPro" id="IPR002223">
    <property type="entry name" value="Kunitz_BPTI"/>
</dbReference>
<protein>
    <recommendedName>
        <fullName evidence="2">BPTI/Kunitz inhibitor domain-containing protein</fullName>
    </recommendedName>
</protein>
<dbReference type="Proteomes" id="UP000694401">
    <property type="component" value="Unassembled WGS sequence"/>
</dbReference>
<name>A0A8D2P8G0_ZOSLA</name>
<dbReference type="AlphaFoldDB" id="A0A8D2P8G0"/>
<dbReference type="Ensembl" id="ENSZLMT00000009684.1">
    <property type="protein sequence ID" value="ENSZLMP00000009427.1"/>
    <property type="gene ID" value="ENSZLMG00000006610.1"/>
</dbReference>
<feature type="domain" description="BPTI/Kunitz inhibitor" evidence="2">
    <location>
        <begin position="47"/>
        <end position="97"/>
    </location>
</feature>
<proteinExistence type="predicted"/>
<dbReference type="SMART" id="SM00131">
    <property type="entry name" value="KU"/>
    <property type="match status" value="1"/>
</dbReference>
<dbReference type="PANTHER" id="PTHR10083:SF374">
    <property type="entry name" value="BPTI_KUNITZ INHIBITOR DOMAIN-CONTAINING PROTEIN"/>
    <property type="match status" value="1"/>
</dbReference>
<dbReference type="GO" id="GO:0004867">
    <property type="term" value="F:serine-type endopeptidase inhibitor activity"/>
    <property type="evidence" value="ECO:0007669"/>
    <property type="project" value="InterPro"/>
</dbReference>
<dbReference type="Gene3D" id="4.10.410.10">
    <property type="entry name" value="Pancreatic trypsin inhibitor Kunitz domain"/>
    <property type="match status" value="1"/>
</dbReference>